<dbReference type="Proteomes" id="UP001291623">
    <property type="component" value="Unassembled WGS sequence"/>
</dbReference>
<name>A0AAE1SBE3_9SOLA</name>
<protein>
    <submittedName>
        <fullName evidence="1">Uncharacterized protein</fullName>
    </submittedName>
</protein>
<evidence type="ECO:0000313" key="2">
    <source>
        <dbReference type="Proteomes" id="UP001291623"/>
    </source>
</evidence>
<dbReference type="PANTHER" id="PTHR47872:SF1">
    <property type="entry name" value="NUCLEAR RNA EXPORT FACTOR SDE5-RELATED"/>
    <property type="match status" value="1"/>
</dbReference>
<keyword evidence="2" id="KW-1185">Reference proteome</keyword>
<organism evidence="1 2">
    <name type="scientific">Anisodus tanguticus</name>
    <dbReference type="NCBI Taxonomy" id="243964"/>
    <lineage>
        <taxon>Eukaryota</taxon>
        <taxon>Viridiplantae</taxon>
        <taxon>Streptophyta</taxon>
        <taxon>Embryophyta</taxon>
        <taxon>Tracheophyta</taxon>
        <taxon>Spermatophyta</taxon>
        <taxon>Magnoliopsida</taxon>
        <taxon>eudicotyledons</taxon>
        <taxon>Gunneridae</taxon>
        <taxon>Pentapetalae</taxon>
        <taxon>asterids</taxon>
        <taxon>lamiids</taxon>
        <taxon>Solanales</taxon>
        <taxon>Solanaceae</taxon>
        <taxon>Solanoideae</taxon>
        <taxon>Hyoscyameae</taxon>
        <taxon>Anisodus</taxon>
    </lineage>
</organism>
<proteinExistence type="predicted"/>
<dbReference type="EMBL" id="JAVYJV010000007">
    <property type="protein sequence ID" value="KAK4366631.1"/>
    <property type="molecule type" value="Genomic_DNA"/>
</dbReference>
<evidence type="ECO:0000313" key="1">
    <source>
        <dbReference type="EMBL" id="KAK4366631.1"/>
    </source>
</evidence>
<comment type="caution">
    <text evidence="1">The sequence shown here is derived from an EMBL/GenBank/DDBJ whole genome shotgun (WGS) entry which is preliminary data.</text>
</comment>
<dbReference type="AlphaFoldDB" id="A0AAE1SBE3"/>
<gene>
    <name evidence="1" type="ORF">RND71_014511</name>
</gene>
<reference evidence="1" key="1">
    <citation type="submission" date="2023-12" db="EMBL/GenBank/DDBJ databases">
        <title>Genome assembly of Anisodus tanguticus.</title>
        <authorList>
            <person name="Wang Y.-J."/>
        </authorList>
    </citation>
    <scope>NUCLEOTIDE SEQUENCE</scope>
    <source>
        <strain evidence="1">KB-2021</strain>
        <tissue evidence="1">Leaf</tissue>
    </source>
</reference>
<dbReference type="PANTHER" id="PTHR47872">
    <property type="entry name" value="NUCLEAR RNA EXPORT FACTOR SDE5-RELATED"/>
    <property type="match status" value="1"/>
</dbReference>
<accession>A0AAE1SBE3</accession>
<sequence length="128" mass="14242">MEIPLSTILFTDDDTQNLDRLLYVFGSVVSLDGIVKTYGKVDWNLTIAVDILVEIFEEVGDSVILFSESISEIDAKRAGPEERDEKTSLGDVATSATLPTSVEEFIFKMVRSGFSLDMSVIKDVEKER</sequence>